<protein>
    <submittedName>
        <fullName evidence="1">Uncharacterized protein</fullName>
    </submittedName>
</protein>
<sequence length="92" mass="10477">MPSHITRTRLSRAPLVAIKNGVERAVAFIKMFKMFTSRIRFISQSHQQLNLCHKPNRLTADGVNGLNTLPVDPNKSNGSYDIEEKMRNSYAF</sequence>
<accession>A0A7R9MU94</accession>
<keyword evidence="2" id="KW-1185">Reference proteome</keyword>
<organism evidence="1">
    <name type="scientific">Oppiella nova</name>
    <dbReference type="NCBI Taxonomy" id="334625"/>
    <lineage>
        <taxon>Eukaryota</taxon>
        <taxon>Metazoa</taxon>
        <taxon>Ecdysozoa</taxon>
        <taxon>Arthropoda</taxon>
        <taxon>Chelicerata</taxon>
        <taxon>Arachnida</taxon>
        <taxon>Acari</taxon>
        <taxon>Acariformes</taxon>
        <taxon>Sarcoptiformes</taxon>
        <taxon>Oribatida</taxon>
        <taxon>Brachypylina</taxon>
        <taxon>Oppioidea</taxon>
        <taxon>Oppiidae</taxon>
        <taxon>Oppiella</taxon>
    </lineage>
</organism>
<name>A0A7R9MU94_9ACAR</name>
<dbReference type="EMBL" id="OC970715">
    <property type="protein sequence ID" value="CAD7666814.1"/>
    <property type="molecule type" value="Genomic_DNA"/>
</dbReference>
<proteinExistence type="predicted"/>
<evidence type="ECO:0000313" key="1">
    <source>
        <dbReference type="EMBL" id="CAD7666814.1"/>
    </source>
</evidence>
<dbReference type="Proteomes" id="UP000728032">
    <property type="component" value="Unassembled WGS sequence"/>
</dbReference>
<evidence type="ECO:0000313" key="2">
    <source>
        <dbReference type="Proteomes" id="UP000728032"/>
    </source>
</evidence>
<dbReference type="EMBL" id="CAJPVJ010055890">
    <property type="protein sequence ID" value="CAG2183670.1"/>
    <property type="molecule type" value="Genomic_DNA"/>
</dbReference>
<reference evidence="1" key="1">
    <citation type="submission" date="2020-11" db="EMBL/GenBank/DDBJ databases">
        <authorList>
            <person name="Tran Van P."/>
        </authorList>
    </citation>
    <scope>NUCLEOTIDE SEQUENCE</scope>
</reference>
<dbReference type="AlphaFoldDB" id="A0A7R9MU94"/>
<gene>
    <name evidence="1" type="ORF">ONB1V03_LOCUS23090</name>
</gene>